<name>A0A859DTP5_9FIRM</name>
<evidence type="ECO:0000313" key="2">
    <source>
        <dbReference type="EMBL" id="QKN24272.1"/>
    </source>
</evidence>
<dbReference type="RefSeq" id="WP_086035050.1">
    <property type="nucleotide sequence ID" value="NZ_CP046051.1"/>
</dbReference>
<dbReference type="NCBIfam" id="TIGR01603">
    <property type="entry name" value="maj_tail_phi13"/>
    <property type="match status" value="1"/>
</dbReference>
<dbReference type="InterPro" id="IPR006490">
    <property type="entry name" value="Maj_tail_phi13"/>
</dbReference>
<dbReference type="AlphaFoldDB" id="A0A859DTP5"/>
<accession>A0A859DTP5</accession>
<proteinExistence type="predicted"/>
<protein>
    <submittedName>
        <fullName evidence="2">Phage tail protein</fullName>
    </submittedName>
</protein>
<dbReference type="EMBL" id="CP046051">
    <property type="protein sequence ID" value="QKN24272.1"/>
    <property type="molecule type" value="Genomic_DNA"/>
</dbReference>
<evidence type="ECO:0000256" key="1">
    <source>
        <dbReference type="SAM" id="MobiDB-lite"/>
    </source>
</evidence>
<gene>
    <name evidence="2" type="ORF">GJQ69_07085</name>
</gene>
<feature type="region of interest" description="Disordered" evidence="1">
    <location>
        <begin position="187"/>
        <end position="210"/>
    </location>
</feature>
<sequence>MANKKNKVKFGLKNCHYAIATLAEDGTVTFGTPVAMPGAVSLSLDAEGDNEPFYADDTVYYMVSNNNGYSGDFELALIPESFLTDVMHETEDANGVIAENKDVEPEHFALLFEFSGDQRKIRHCMYYCSATRPSVSGQTKEDSTEVQTDTLSITVSPLPSGLVKVKTGTNTAESVYNAWYDKVYEPSDTAAGSGTSSGAKASTSYSTEEE</sequence>
<evidence type="ECO:0000313" key="3">
    <source>
        <dbReference type="Proteomes" id="UP000501316"/>
    </source>
</evidence>
<reference evidence="2 3" key="1">
    <citation type="submission" date="2019-11" db="EMBL/GenBank/DDBJ databases">
        <authorList>
            <person name="Ren C."/>
            <person name="Wang H."/>
            <person name="Xu Y."/>
        </authorList>
    </citation>
    <scope>NUCLEOTIDE SEQUENCE [LARGE SCALE GENOMIC DNA]</scope>
    <source>
        <strain evidence="2 3">LBM 19010</strain>
    </source>
</reference>
<dbReference type="KEGG" id="clf:GJQ69_07085"/>
<organism evidence="2 3">
    <name type="scientific">Caproicibacterium lactatifermentans</name>
    <dbReference type="NCBI Taxonomy" id="2666138"/>
    <lineage>
        <taxon>Bacteria</taxon>
        <taxon>Bacillati</taxon>
        <taxon>Bacillota</taxon>
        <taxon>Clostridia</taxon>
        <taxon>Eubacteriales</taxon>
        <taxon>Oscillospiraceae</taxon>
        <taxon>Caproicibacterium</taxon>
    </lineage>
</organism>
<dbReference type="Proteomes" id="UP000501316">
    <property type="component" value="Chromosome"/>
</dbReference>